<evidence type="ECO:0000313" key="4">
    <source>
        <dbReference type="Proteomes" id="UP000321514"/>
    </source>
</evidence>
<dbReference type="EMBL" id="FOIB01000002">
    <property type="protein sequence ID" value="SET55621.1"/>
    <property type="molecule type" value="Genomic_DNA"/>
</dbReference>
<dbReference type="InterPro" id="IPR027417">
    <property type="entry name" value="P-loop_NTPase"/>
</dbReference>
<keyword evidence="2" id="KW-0418">Kinase</keyword>
<evidence type="ECO:0000313" key="2">
    <source>
        <dbReference type="EMBL" id="SET55621.1"/>
    </source>
</evidence>
<dbReference type="AlphaFoldDB" id="A0A511SWD2"/>
<accession>A0A511SWD2</accession>
<reference evidence="2 3" key="1">
    <citation type="submission" date="2016-10" db="EMBL/GenBank/DDBJ databases">
        <authorList>
            <person name="Varghese N."/>
            <person name="Submissions S."/>
        </authorList>
    </citation>
    <scope>NUCLEOTIDE SEQUENCE [LARGE SCALE GENOMIC DNA]</scope>
    <source>
        <strain evidence="2 3">DSM 16525</strain>
    </source>
</reference>
<dbReference type="Proteomes" id="UP000321514">
    <property type="component" value="Unassembled WGS sequence"/>
</dbReference>
<dbReference type="GO" id="GO:0046404">
    <property type="term" value="F:ATP-dependent polydeoxyribonucleotide 5'-hydroxyl-kinase activity"/>
    <property type="evidence" value="ECO:0007669"/>
    <property type="project" value="TreeGrafter"/>
</dbReference>
<dbReference type="GO" id="GO:0006281">
    <property type="term" value="P:DNA repair"/>
    <property type="evidence" value="ECO:0007669"/>
    <property type="project" value="TreeGrafter"/>
</dbReference>
<evidence type="ECO:0000313" key="3">
    <source>
        <dbReference type="Proteomes" id="UP000183760"/>
    </source>
</evidence>
<comment type="caution">
    <text evidence="1">The sequence shown here is derived from an EMBL/GenBank/DDBJ whole genome shotgun (WGS) entry which is preliminary data.</text>
</comment>
<dbReference type="STRING" id="1334629.MFUL124B02_34645"/>
<dbReference type="InterPro" id="IPR017101">
    <property type="entry name" value="P-loop_ATP/GTP-bd_All4644_prd"/>
</dbReference>
<dbReference type="Proteomes" id="UP000183760">
    <property type="component" value="Unassembled WGS sequence"/>
</dbReference>
<dbReference type="Pfam" id="PF13671">
    <property type="entry name" value="AAA_33"/>
    <property type="match status" value="1"/>
</dbReference>
<sequence length="157" mass="18198">MELILFIGLQASGKSRFFRERFADTHVLVSKDLWPHARRKEARQRRLVTEALMAGRSVVVDNTHPDCEQRSPLITLGHELGARVTGFYFESRLEDCLARNARREGRARVPEVALYATVKRLARPRREEGFDSLYHVRWATEGGFIVEDWKEDTDDGR</sequence>
<dbReference type="OrthoDB" id="8564590at2"/>
<gene>
    <name evidence="1" type="ORF">MFU01_12470</name>
    <name evidence="2" type="ORF">SAMN05443572_102679</name>
</gene>
<dbReference type="Gene3D" id="3.40.50.300">
    <property type="entry name" value="P-loop containing nucleotide triphosphate hydrolases"/>
    <property type="match status" value="1"/>
</dbReference>
<dbReference type="PANTHER" id="PTHR12083:SF9">
    <property type="entry name" value="BIFUNCTIONAL POLYNUCLEOTIDE PHOSPHATASE_KINASE"/>
    <property type="match status" value="1"/>
</dbReference>
<dbReference type="GO" id="GO:0003690">
    <property type="term" value="F:double-stranded DNA binding"/>
    <property type="evidence" value="ECO:0007669"/>
    <property type="project" value="TreeGrafter"/>
</dbReference>
<evidence type="ECO:0000313" key="1">
    <source>
        <dbReference type="EMBL" id="GEN06210.1"/>
    </source>
</evidence>
<reference evidence="1 4" key="2">
    <citation type="submission" date="2019-07" db="EMBL/GenBank/DDBJ databases">
        <title>Whole genome shotgun sequence of Myxococcus fulvus NBRC 100333.</title>
        <authorList>
            <person name="Hosoyama A."/>
            <person name="Uohara A."/>
            <person name="Ohji S."/>
            <person name="Ichikawa N."/>
        </authorList>
    </citation>
    <scope>NUCLEOTIDE SEQUENCE [LARGE SCALE GENOMIC DNA]</scope>
    <source>
        <strain evidence="1 4">NBRC 100333</strain>
    </source>
</reference>
<protein>
    <submittedName>
        <fullName evidence="2">Predicted kinase</fullName>
    </submittedName>
</protein>
<dbReference type="PANTHER" id="PTHR12083">
    <property type="entry name" value="BIFUNCTIONAL POLYNUCLEOTIDE PHOSPHATASE/KINASE"/>
    <property type="match status" value="1"/>
</dbReference>
<proteinExistence type="predicted"/>
<keyword evidence="2" id="KW-0808">Transferase</keyword>
<dbReference type="PIRSF" id="PIRSF037081">
    <property type="entry name" value="P-loop_All4644_prd"/>
    <property type="match status" value="1"/>
</dbReference>
<keyword evidence="3" id="KW-1185">Reference proteome</keyword>
<name>A0A511SWD2_MYXFU</name>
<dbReference type="SUPFAM" id="SSF52540">
    <property type="entry name" value="P-loop containing nucleoside triphosphate hydrolases"/>
    <property type="match status" value="1"/>
</dbReference>
<dbReference type="GO" id="GO:0046403">
    <property type="term" value="F:polynucleotide 3'-phosphatase activity"/>
    <property type="evidence" value="ECO:0007669"/>
    <property type="project" value="TreeGrafter"/>
</dbReference>
<organism evidence="1 4">
    <name type="scientific">Myxococcus fulvus</name>
    <dbReference type="NCBI Taxonomy" id="33"/>
    <lineage>
        <taxon>Bacteria</taxon>
        <taxon>Pseudomonadati</taxon>
        <taxon>Myxococcota</taxon>
        <taxon>Myxococcia</taxon>
        <taxon>Myxococcales</taxon>
        <taxon>Cystobacterineae</taxon>
        <taxon>Myxococcaceae</taxon>
        <taxon>Myxococcus</taxon>
    </lineage>
</organism>
<dbReference type="EMBL" id="BJXR01000014">
    <property type="protein sequence ID" value="GEN06210.1"/>
    <property type="molecule type" value="Genomic_DNA"/>
</dbReference>
<dbReference type="RefSeq" id="WP_082165401.1">
    <property type="nucleotide sequence ID" value="NZ_BJXR01000014.1"/>
</dbReference>